<keyword evidence="6 8" id="KW-0472">Membrane</keyword>
<dbReference type="InterPro" id="IPR003856">
    <property type="entry name" value="LPS_length_determ_N"/>
</dbReference>
<evidence type="ECO:0000256" key="6">
    <source>
        <dbReference type="ARBA" id="ARBA00023136"/>
    </source>
</evidence>
<evidence type="ECO:0000256" key="5">
    <source>
        <dbReference type="ARBA" id="ARBA00022989"/>
    </source>
</evidence>
<dbReference type="PANTHER" id="PTHR32309:SF13">
    <property type="entry name" value="FERRIC ENTEROBACTIN TRANSPORT PROTEIN FEPE"/>
    <property type="match status" value="1"/>
</dbReference>
<feature type="compositionally biased region" description="Basic residues" evidence="7">
    <location>
        <begin position="241"/>
        <end position="252"/>
    </location>
</feature>
<evidence type="ECO:0000256" key="8">
    <source>
        <dbReference type="SAM" id="Phobius"/>
    </source>
</evidence>
<feature type="compositionally biased region" description="Polar residues" evidence="7">
    <location>
        <begin position="258"/>
        <end position="267"/>
    </location>
</feature>
<feature type="transmembrane region" description="Helical" evidence="8">
    <location>
        <begin position="31"/>
        <end position="53"/>
    </location>
</feature>
<gene>
    <name evidence="10" type="ORF">ERIC2_c20340</name>
</gene>
<keyword evidence="3" id="KW-1003">Cell membrane</keyword>
<dbReference type="PANTHER" id="PTHR32309">
    <property type="entry name" value="TYROSINE-PROTEIN KINASE"/>
    <property type="match status" value="1"/>
</dbReference>
<comment type="subcellular location">
    <subcellularLocation>
        <location evidence="1">Cell membrane</location>
        <topology evidence="1">Multi-pass membrane protein</topology>
    </subcellularLocation>
</comment>
<dbReference type="InterPro" id="IPR050445">
    <property type="entry name" value="Bact_polysacc_biosynth/exp"/>
</dbReference>
<dbReference type="eggNOG" id="COG3944">
    <property type="taxonomic scope" value="Bacteria"/>
</dbReference>
<keyword evidence="11" id="KW-1185">Reference proteome</keyword>
<evidence type="ECO:0000256" key="2">
    <source>
        <dbReference type="ARBA" id="ARBA00006683"/>
    </source>
</evidence>
<evidence type="ECO:0000259" key="9">
    <source>
        <dbReference type="Pfam" id="PF02706"/>
    </source>
</evidence>
<evidence type="ECO:0000256" key="1">
    <source>
        <dbReference type="ARBA" id="ARBA00004651"/>
    </source>
</evidence>
<feature type="region of interest" description="Disordered" evidence="7">
    <location>
        <begin position="241"/>
        <end position="267"/>
    </location>
</feature>
<dbReference type="HOGENOM" id="CLU_082668_1_1_9"/>
<feature type="domain" description="Polysaccharide chain length determinant N-terminal" evidence="9">
    <location>
        <begin position="17"/>
        <end position="105"/>
    </location>
</feature>
<dbReference type="Gene3D" id="3.40.50.300">
    <property type="entry name" value="P-loop containing nucleotide triphosphate hydrolases"/>
    <property type="match status" value="1"/>
</dbReference>
<evidence type="ECO:0000313" key="10">
    <source>
        <dbReference type="EMBL" id="AHD05826.1"/>
    </source>
</evidence>
<dbReference type="AlphaFoldDB" id="V9W481"/>
<evidence type="ECO:0000313" key="11">
    <source>
        <dbReference type="Proteomes" id="UP000029431"/>
    </source>
</evidence>
<name>V9W481_9BACL</name>
<comment type="similarity">
    <text evidence="2">Belongs to the CpsC/CapA family.</text>
</comment>
<dbReference type="GO" id="GO:0004713">
    <property type="term" value="F:protein tyrosine kinase activity"/>
    <property type="evidence" value="ECO:0007669"/>
    <property type="project" value="TreeGrafter"/>
</dbReference>
<dbReference type="InterPro" id="IPR027417">
    <property type="entry name" value="P-loop_NTPase"/>
</dbReference>
<evidence type="ECO:0000256" key="7">
    <source>
        <dbReference type="SAM" id="MobiDB-lite"/>
    </source>
</evidence>
<dbReference type="GO" id="GO:0005886">
    <property type="term" value="C:plasma membrane"/>
    <property type="evidence" value="ECO:0007669"/>
    <property type="project" value="UniProtKB-SubCell"/>
</dbReference>
<reference evidence="10 11" key="1">
    <citation type="journal article" date="2014" name="PLoS ONE">
        <title>How to Kill the Honey Bee Larva: Genomic Potential and Virulence Mechanisms of Paenibacillus larvae.</title>
        <authorList>
            <person name="Djukic M."/>
            <person name="Brzuszkiewicz E."/>
            <person name="Funfhaus A."/>
            <person name="Voss J."/>
            <person name="Gollnow K."/>
            <person name="Poppinga L."/>
            <person name="Liesegang H."/>
            <person name="Garcia-Gonzalez E."/>
            <person name="Genersch E."/>
            <person name="Daniel R."/>
        </authorList>
    </citation>
    <scope>NUCLEOTIDE SEQUENCE [LARGE SCALE GENOMIC DNA]</scope>
    <source>
        <strain evidence="10 11">DSM 25430</strain>
    </source>
</reference>
<evidence type="ECO:0000256" key="3">
    <source>
        <dbReference type="ARBA" id="ARBA00022475"/>
    </source>
</evidence>
<accession>V9W481</accession>
<dbReference type="EMBL" id="CP003355">
    <property type="protein sequence ID" value="AHD05826.1"/>
    <property type="molecule type" value="Genomic_DNA"/>
</dbReference>
<dbReference type="PATRIC" id="fig|697284.3.peg.1962"/>
<dbReference type="Pfam" id="PF02706">
    <property type="entry name" value="Wzz"/>
    <property type="match status" value="1"/>
</dbReference>
<keyword evidence="4 8" id="KW-0812">Transmembrane</keyword>
<evidence type="ECO:0000256" key="4">
    <source>
        <dbReference type="ARBA" id="ARBA00022692"/>
    </source>
</evidence>
<dbReference type="Proteomes" id="UP000029431">
    <property type="component" value="Chromosome"/>
</dbReference>
<organism evidence="10 11">
    <name type="scientific">Paenibacillus larvae subsp. larvae DSM 25430</name>
    <dbReference type="NCBI Taxonomy" id="697284"/>
    <lineage>
        <taxon>Bacteria</taxon>
        <taxon>Bacillati</taxon>
        <taxon>Bacillota</taxon>
        <taxon>Bacilli</taxon>
        <taxon>Bacillales</taxon>
        <taxon>Paenibacillaceae</taxon>
        <taxon>Paenibacillus</taxon>
    </lineage>
</organism>
<sequence length="267" mass="30149">MVLCMVQPRRRSSLCMDIEISQIVRAVKKRVWWIVLGVIVAVGTAAFFSFVWMTPRYEAKTTLLVRSQQTENQVSMADLTTAQRLVSTYGEIIKSRKVAEKVIEQGKLPWSSDELIGRIRFQASRDSLVTAVYVEDQEARRASETANLVAETFITYIHEVFKVDHVSILDKADPNGPLTPIRPKPFLNMLLAFLASIVLGILVAVLSEVLDRTFKTEQEVERFLGIPVLATVPRVKFKTGRKKTDIKKKRREARSESTEAGQTSVLP</sequence>
<feature type="transmembrane region" description="Helical" evidence="8">
    <location>
        <begin position="186"/>
        <end position="206"/>
    </location>
</feature>
<proteinExistence type="inferred from homology"/>
<dbReference type="KEGG" id="plv:ERIC2_c20340"/>
<protein>
    <submittedName>
        <fullName evidence="10">Lipopolysaccharide biosynthesis protein</fullName>
    </submittedName>
</protein>
<keyword evidence="5 8" id="KW-1133">Transmembrane helix</keyword>